<dbReference type="Proteomes" id="UP000070299">
    <property type="component" value="Unassembled WGS sequence"/>
</dbReference>
<proteinExistence type="predicted"/>
<accession>A0A135ZZ80</accession>
<feature type="signal peptide" evidence="1">
    <location>
        <begin position="1"/>
        <end position="24"/>
    </location>
</feature>
<keyword evidence="1" id="KW-0732">Signal</keyword>
<sequence length="587" mass="61899">MKINKLIWIFIAAQLLFACGGSGGDDDNDEPDQFAIGGIAQKLNGTVYLGFKKNGAQNYWETVGVTSTGGEVNWRFIEEHDVGTQFDVSVYVQPQGQLCNLENGSGALNASNANKIIVTCEDTNENLAIGVEISNLVGELTLQLSVDNIAVETITYNLGGQATFYFDEKQAAGVNFAIDILTQPEDQQCTITSASGNLNSGNASTAKIVCTDKPTESVVLTGIFVDSPVTNISFSTLTQQGVTNINGEFSYSENEQVTFTIGEIIFPSVSAGEILTPLDIAATNNFNAPSLINMLRLLQTLDIDADPTNGINISDAALANATAVDFNLPVIEFAAQPAITHLLANAGLESLVSELVSSEQAQTHFLVTLIELGIIEQPPTACNEDVSYSLTGQDLIMGTNDSLSTSPLSGTLTISNTGACQLNANEGYESACTITDGVFSAFNGRLTGTIANSEVTILNQSTFSDDEYVSAYLSGNSTTSCIDEPVVDGTYSFSGLESVSQNSVTNGASPANQVYPVTGTVTISGSSCSVTSSEGDWNCIVNGNSFHGVGDLSVIQGTITYFSVSFYLPPTSDGEETVFGQYSGKRN</sequence>
<dbReference type="PROSITE" id="PS51257">
    <property type="entry name" value="PROKAR_LIPOPROTEIN"/>
    <property type="match status" value="1"/>
</dbReference>
<dbReference type="STRING" id="1799789.AX660_18125"/>
<evidence type="ECO:0000256" key="1">
    <source>
        <dbReference type="SAM" id="SignalP"/>
    </source>
</evidence>
<feature type="chain" id="PRO_5007469199" description="Bacterial Ig-like domain-containing protein" evidence="1">
    <location>
        <begin position="25"/>
        <end position="587"/>
    </location>
</feature>
<evidence type="ECO:0000313" key="2">
    <source>
        <dbReference type="EMBL" id="KXI28289.1"/>
    </source>
</evidence>
<dbReference type="AlphaFoldDB" id="A0A135ZZ80"/>
<dbReference type="EMBL" id="LSNE01000007">
    <property type="protein sequence ID" value="KXI28289.1"/>
    <property type="molecule type" value="Genomic_DNA"/>
</dbReference>
<organism evidence="2 3">
    <name type="scientific">Paraglaciecola hydrolytica</name>
    <dbReference type="NCBI Taxonomy" id="1799789"/>
    <lineage>
        <taxon>Bacteria</taxon>
        <taxon>Pseudomonadati</taxon>
        <taxon>Pseudomonadota</taxon>
        <taxon>Gammaproteobacteria</taxon>
        <taxon>Alteromonadales</taxon>
        <taxon>Alteromonadaceae</taxon>
        <taxon>Paraglaciecola</taxon>
    </lineage>
</organism>
<dbReference type="OrthoDB" id="5592990at2"/>
<evidence type="ECO:0008006" key="4">
    <source>
        <dbReference type="Google" id="ProtNLM"/>
    </source>
</evidence>
<name>A0A135ZZ80_9ALTE</name>
<reference evidence="3" key="1">
    <citation type="submission" date="2016-02" db="EMBL/GenBank/DDBJ databases">
        <authorList>
            <person name="Schultz-Johansen M."/>
            <person name="Glaring M.A."/>
            <person name="Bech P.K."/>
            <person name="Stougaard P."/>
        </authorList>
    </citation>
    <scope>NUCLEOTIDE SEQUENCE [LARGE SCALE GENOMIC DNA]</scope>
    <source>
        <strain evidence="3">S66</strain>
    </source>
</reference>
<gene>
    <name evidence="2" type="ORF">AX660_18125</name>
</gene>
<dbReference type="RefSeq" id="WP_068378437.1">
    <property type="nucleotide sequence ID" value="NZ_LSNE01000007.1"/>
</dbReference>
<comment type="caution">
    <text evidence="2">The sequence shown here is derived from an EMBL/GenBank/DDBJ whole genome shotgun (WGS) entry which is preliminary data.</text>
</comment>
<evidence type="ECO:0000313" key="3">
    <source>
        <dbReference type="Proteomes" id="UP000070299"/>
    </source>
</evidence>
<protein>
    <recommendedName>
        <fullName evidence="4">Bacterial Ig-like domain-containing protein</fullName>
    </recommendedName>
</protein>
<keyword evidence="3" id="KW-1185">Reference proteome</keyword>